<gene>
    <name evidence="1" type="ORF">BKA67DRAFT_554230</name>
</gene>
<dbReference type="GeneID" id="70130868"/>
<accession>A0A9P9A1F0</accession>
<keyword evidence="2" id="KW-1185">Reference proteome</keyword>
<protein>
    <submittedName>
        <fullName evidence="1">Uncharacterized protein</fullName>
    </submittedName>
</protein>
<comment type="caution">
    <text evidence="1">The sequence shown here is derived from an EMBL/GenBank/DDBJ whole genome shotgun (WGS) entry which is preliminary data.</text>
</comment>
<evidence type="ECO:0000313" key="2">
    <source>
        <dbReference type="Proteomes" id="UP000758603"/>
    </source>
</evidence>
<dbReference type="RefSeq" id="XP_045961330.1">
    <property type="nucleotide sequence ID" value="XM_046101976.1"/>
</dbReference>
<feature type="non-terminal residue" evidence="1">
    <location>
        <position position="1"/>
    </location>
</feature>
<proteinExistence type="predicted"/>
<dbReference type="AlphaFoldDB" id="A0A9P9A1F0"/>
<sequence length="90" mass="10015">MIPLLHADAVGIALHARELSLGSPSAGVRSNRRSKALKKGEHWVLSWGQAARVRNACPRTSNRSSTCRLPLRRHWAHTRPIAHSTHSRVI</sequence>
<reference evidence="1" key="1">
    <citation type="journal article" date="2021" name="Nat. Commun.">
        <title>Genetic determinants of endophytism in the Arabidopsis root mycobiome.</title>
        <authorList>
            <person name="Mesny F."/>
            <person name="Miyauchi S."/>
            <person name="Thiergart T."/>
            <person name="Pickel B."/>
            <person name="Atanasova L."/>
            <person name="Karlsson M."/>
            <person name="Huettel B."/>
            <person name="Barry K.W."/>
            <person name="Haridas S."/>
            <person name="Chen C."/>
            <person name="Bauer D."/>
            <person name="Andreopoulos W."/>
            <person name="Pangilinan J."/>
            <person name="LaButti K."/>
            <person name="Riley R."/>
            <person name="Lipzen A."/>
            <person name="Clum A."/>
            <person name="Drula E."/>
            <person name="Henrissat B."/>
            <person name="Kohler A."/>
            <person name="Grigoriev I.V."/>
            <person name="Martin F.M."/>
            <person name="Hacquard S."/>
        </authorList>
    </citation>
    <scope>NUCLEOTIDE SEQUENCE</scope>
    <source>
        <strain evidence="1">MPI-SDFR-AT-0073</strain>
    </source>
</reference>
<dbReference type="Proteomes" id="UP000758603">
    <property type="component" value="Unassembled WGS sequence"/>
</dbReference>
<evidence type="ECO:0000313" key="1">
    <source>
        <dbReference type="EMBL" id="KAH6657096.1"/>
    </source>
</evidence>
<organism evidence="1 2">
    <name type="scientific">Truncatella angustata</name>
    <dbReference type="NCBI Taxonomy" id="152316"/>
    <lineage>
        <taxon>Eukaryota</taxon>
        <taxon>Fungi</taxon>
        <taxon>Dikarya</taxon>
        <taxon>Ascomycota</taxon>
        <taxon>Pezizomycotina</taxon>
        <taxon>Sordariomycetes</taxon>
        <taxon>Xylariomycetidae</taxon>
        <taxon>Amphisphaeriales</taxon>
        <taxon>Sporocadaceae</taxon>
        <taxon>Truncatella</taxon>
    </lineage>
</organism>
<name>A0A9P9A1F0_9PEZI</name>
<dbReference type="EMBL" id="JAGPXC010000002">
    <property type="protein sequence ID" value="KAH6657096.1"/>
    <property type="molecule type" value="Genomic_DNA"/>
</dbReference>